<gene>
    <name evidence="4" type="ORF">GCM10022402_06590</name>
</gene>
<evidence type="ECO:0000256" key="1">
    <source>
        <dbReference type="SAM" id="MobiDB-lite"/>
    </source>
</evidence>
<evidence type="ECO:0000256" key="2">
    <source>
        <dbReference type="SAM" id="Phobius"/>
    </source>
</evidence>
<feature type="domain" description="DUF1980" evidence="3">
    <location>
        <begin position="171"/>
        <end position="262"/>
    </location>
</feature>
<dbReference type="NCBIfam" id="TIGR03943">
    <property type="entry name" value="TIGR03943 family putative permease subunit"/>
    <property type="match status" value="1"/>
</dbReference>
<feature type="transmembrane region" description="Helical" evidence="2">
    <location>
        <begin position="33"/>
        <end position="56"/>
    </location>
</feature>
<evidence type="ECO:0000313" key="4">
    <source>
        <dbReference type="EMBL" id="GAA3728620.1"/>
    </source>
</evidence>
<dbReference type="InterPro" id="IPR052955">
    <property type="entry name" value="UPF0703_membrane_permease"/>
</dbReference>
<sequence length="263" mass="27701">MSRMAQGLVLVLLGAAALSATLAGDLYLNYVQAAFRPFLITAGGVLVALGAVVVAADVRAAVRGDGADDGGDPVESGGQDHHDHGAAHGHDHAHGPGVAWLLLLPVIAVFAVSPPALGAYTAANAQSEPPSGAALQEPADADALAASAPPEEPVELKLREFVVRAWTDEERSLAGRTVRLTGFVVPNDSGEGWYLARLQMACCAADAIVNRVLITNEPAPQKDSWWTVEGQWVEPEGKLLEVRDHRFEVAQMTEVVNPPDPYE</sequence>
<reference evidence="5" key="1">
    <citation type="journal article" date="2019" name="Int. J. Syst. Evol. Microbiol.">
        <title>The Global Catalogue of Microorganisms (GCM) 10K type strain sequencing project: providing services to taxonomists for standard genome sequencing and annotation.</title>
        <authorList>
            <consortium name="The Broad Institute Genomics Platform"/>
            <consortium name="The Broad Institute Genome Sequencing Center for Infectious Disease"/>
            <person name="Wu L."/>
            <person name="Ma J."/>
        </authorList>
    </citation>
    <scope>NUCLEOTIDE SEQUENCE [LARGE SCALE GENOMIC DNA]</scope>
    <source>
        <strain evidence="5">JCM 17137</strain>
    </source>
</reference>
<dbReference type="InterPro" id="IPR015402">
    <property type="entry name" value="DUF1980"/>
</dbReference>
<protein>
    <submittedName>
        <fullName evidence="4">TIGR03943 family protein</fullName>
    </submittedName>
</protein>
<keyword evidence="2" id="KW-0812">Transmembrane</keyword>
<keyword evidence="2" id="KW-1133">Transmembrane helix</keyword>
<feature type="region of interest" description="Disordered" evidence="1">
    <location>
        <begin position="66"/>
        <end position="91"/>
    </location>
</feature>
<keyword evidence="5" id="KW-1185">Reference proteome</keyword>
<dbReference type="InterPro" id="IPR048447">
    <property type="entry name" value="DUF1980_C"/>
</dbReference>
<dbReference type="Proteomes" id="UP001500908">
    <property type="component" value="Unassembled WGS sequence"/>
</dbReference>
<accession>A0ABP7EZZ1</accession>
<feature type="transmembrane region" description="Helical" evidence="2">
    <location>
        <begin position="98"/>
        <end position="120"/>
    </location>
</feature>
<dbReference type="EMBL" id="BAABDD010000002">
    <property type="protein sequence ID" value="GAA3728620.1"/>
    <property type="molecule type" value="Genomic_DNA"/>
</dbReference>
<dbReference type="Pfam" id="PF21537">
    <property type="entry name" value="DUF1980_C"/>
    <property type="match status" value="1"/>
</dbReference>
<evidence type="ECO:0000313" key="5">
    <source>
        <dbReference type="Proteomes" id="UP001500908"/>
    </source>
</evidence>
<name>A0ABP7EZZ1_9ACTN</name>
<keyword evidence="2" id="KW-0472">Membrane</keyword>
<organism evidence="4 5">
    <name type="scientific">Salinactinospora qingdaonensis</name>
    <dbReference type="NCBI Taxonomy" id="702744"/>
    <lineage>
        <taxon>Bacteria</taxon>
        <taxon>Bacillati</taxon>
        <taxon>Actinomycetota</taxon>
        <taxon>Actinomycetes</taxon>
        <taxon>Streptosporangiales</taxon>
        <taxon>Nocardiopsidaceae</taxon>
        <taxon>Salinactinospora</taxon>
    </lineage>
</organism>
<feature type="compositionally biased region" description="Basic and acidic residues" evidence="1">
    <location>
        <begin position="78"/>
        <end position="91"/>
    </location>
</feature>
<proteinExistence type="predicted"/>
<comment type="caution">
    <text evidence="4">The sequence shown here is derived from an EMBL/GenBank/DDBJ whole genome shotgun (WGS) entry which is preliminary data.</text>
</comment>
<dbReference type="PANTHER" id="PTHR40047:SF1">
    <property type="entry name" value="UPF0703 PROTEIN YCGQ"/>
    <property type="match status" value="1"/>
</dbReference>
<evidence type="ECO:0000259" key="3">
    <source>
        <dbReference type="Pfam" id="PF21537"/>
    </source>
</evidence>
<dbReference type="RefSeq" id="WP_344967094.1">
    <property type="nucleotide sequence ID" value="NZ_BAABDD010000002.1"/>
</dbReference>
<dbReference type="PANTHER" id="PTHR40047">
    <property type="entry name" value="UPF0703 PROTEIN YCGQ"/>
    <property type="match status" value="1"/>
</dbReference>